<name>A0A6G1FUS6_9PEZI</name>
<gene>
    <name evidence="2 4" type="ORF">P152DRAFT_484566</name>
</gene>
<evidence type="ECO:0000313" key="4">
    <source>
        <dbReference type="RefSeq" id="XP_033531089.1"/>
    </source>
</evidence>
<keyword evidence="3" id="KW-1185">Reference proteome</keyword>
<dbReference type="RefSeq" id="XP_033531089.1">
    <property type="nucleotide sequence ID" value="XM_033682012.1"/>
</dbReference>
<reference evidence="4" key="3">
    <citation type="submission" date="2025-04" db="UniProtKB">
        <authorList>
            <consortium name="RefSeq"/>
        </authorList>
    </citation>
    <scope>IDENTIFICATION</scope>
    <source>
        <strain evidence="4">CBS 781.70</strain>
    </source>
</reference>
<evidence type="ECO:0000313" key="2">
    <source>
        <dbReference type="EMBL" id="KAF1809458.1"/>
    </source>
</evidence>
<dbReference type="Proteomes" id="UP000504638">
    <property type="component" value="Unplaced"/>
</dbReference>
<organism evidence="2">
    <name type="scientific">Eremomyces bilateralis CBS 781.70</name>
    <dbReference type="NCBI Taxonomy" id="1392243"/>
    <lineage>
        <taxon>Eukaryota</taxon>
        <taxon>Fungi</taxon>
        <taxon>Dikarya</taxon>
        <taxon>Ascomycota</taxon>
        <taxon>Pezizomycotina</taxon>
        <taxon>Dothideomycetes</taxon>
        <taxon>Dothideomycetes incertae sedis</taxon>
        <taxon>Eremomycetales</taxon>
        <taxon>Eremomycetaceae</taxon>
        <taxon>Eremomyces</taxon>
    </lineage>
</organism>
<sequence>MVIKGSKQPTYVLLNDTLPSTGSHSQLLGPFVANPLSPTDEYAPDDHSIITEIFSSLSPNLEAARSSSPSNSRQADWYVDTPRILTRRLTQHRRVFQSLMRDQEIKAEALDLLENNGGIAYMAVVTRSFTDAKVVENGGVQKELEGSVAVPLDKLAGDASVPPPAVPNLTMSGKKEETTD</sequence>
<evidence type="ECO:0000256" key="1">
    <source>
        <dbReference type="SAM" id="MobiDB-lite"/>
    </source>
</evidence>
<dbReference type="OrthoDB" id="5353450at2759"/>
<dbReference type="EMBL" id="ML975172">
    <property type="protein sequence ID" value="KAF1809458.1"/>
    <property type="molecule type" value="Genomic_DNA"/>
</dbReference>
<protein>
    <submittedName>
        <fullName evidence="2 4">Uncharacterized protein</fullName>
    </submittedName>
</protein>
<dbReference type="AlphaFoldDB" id="A0A6G1FUS6"/>
<proteinExistence type="predicted"/>
<accession>A0A6G1FUS6</accession>
<evidence type="ECO:0000313" key="3">
    <source>
        <dbReference type="Proteomes" id="UP000504638"/>
    </source>
</evidence>
<dbReference type="GeneID" id="54422582"/>
<reference evidence="4" key="2">
    <citation type="submission" date="2020-04" db="EMBL/GenBank/DDBJ databases">
        <authorList>
            <consortium name="NCBI Genome Project"/>
        </authorList>
    </citation>
    <scope>NUCLEOTIDE SEQUENCE</scope>
    <source>
        <strain evidence="4">CBS 781.70</strain>
    </source>
</reference>
<feature type="region of interest" description="Disordered" evidence="1">
    <location>
        <begin position="155"/>
        <end position="180"/>
    </location>
</feature>
<reference evidence="2 4" key="1">
    <citation type="submission" date="2020-01" db="EMBL/GenBank/DDBJ databases">
        <authorList>
            <consortium name="DOE Joint Genome Institute"/>
            <person name="Haridas S."/>
            <person name="Albert R."/>
            <person name="Binder M."/>
            <person name="Bloem J."/>
            <person name="Labutti K."/>
            <person name="Salamov A."/>
            <person name="Andreopoulos B."/>
            <person name="Baker S.E."/>
            <person name="Barry K."/>
            <person name="Bills G."/>
            <person name="Bluhm B.H."/>
            <person name="Cannon C."/>
            <person name="Castanera R."/>
            <person name="Culley D.E."/>
            <person name="Daum C."/>
            <person name="Ezra D."/>
            <person name="Gonzalez J.B."/>
            <person name="Henrissat B."/>
            <person name="Kuo A."/>
            <person name="Liang C."/>
            <person name="Lipzen A."/>
            <person name="Lutzoni F."/>
            <person name="Magnuson J."/>
            <person name="Mondo S."/>
            <person name="Nolan M."/>
            <person name="Ohm R."/>
            <person name="Pangilinan J."/>
            <person name="Park H.-J."/>
            <person name="Ramirez L."/>
            <person name="Alfaro M."/>
            <person name="Sun H."/>
            <person name="Tritt A."/>
            <person name="Yoshinaga Y."/>
            <person name="Zwiers L.-H."/>
            <person name="Turgeon B.G."/>
            <person name="Goodwin S.B."/>
            <person name="Spatafora J.W."/>
            <person name="Crous P.W."/>
            <person name="Grigoriev I.V."/>
        </authorList>
    </citation>
    <scope>NUCLEOTIDE SEQUENCE</scope>
    <source>
        <strain evidence="2 4">CBS 781.70</strain>
    </source>
</reference>